<sequence>MIRSALEEALDVELVWNRKKFDMVRGSLEGVDVPAQALQHPLLQVFHEIVKLDYGLGMFTVPAHMNGLDNLSDWAYSTSLHVIEPAIVAPVQAFPDMEAVSFNALKVPPGTLYQFHQVFSANSLARELFKERKTRGNR</sequence>
<name>A0A2M7QJC3_9BACT</name>
<accession>A0A2M7QJC3</accession>
<protein>
    <submittedName>
        <fullName evidence="1">Uncharacterized protein</fullName>
    </submittedName>
</protein>
<dbReference type="Proteomes" id="UP000229401">
    <property type="component" value="Unassembled WGS sequence"/>
</dbReference>
<dbReference type="EMBL" id="PFLI01000115">
    <property type="protein sequence ID" value="PIY71960.1"/>
    <property type="molecule type" value="Genomic_DNA"/>
</dbReference>
<proteinExistence type="predicted"/>
<reference evidence="2" key="1">
    <citation type="submission" date="2017-09" db="EMBL/GenBank/DDBJ databases">
        <title>Depth-based differentiation of microbial function through sediment-hosted aquifers and enrichment of novel symbionts in the deep terrestrial subsurface.</title>
        <authorList>
            <person name="Probst A.J."/>
            <person name="Ladd B."/>
            <person name="Jarett J.K."/>
            <person name="Geller-Mcgrath D.E."/>
            <person name="Sieber C.M.K."/>
            <person name="Emerson J.B."/>
            <person name="Anantharaman K."/>
            <person name="Thomas B.C."/>
            <person name="Malmstrom R."/>
            <person name="Stieglmeier M."/>
            <person name="Klingl A."/>
            <person name="Woyke T."/>
            <person name="Ryan C.M."/>
            <person name="Banfield J.F."/>
        </authorList>
    </citation>
    <scope>NUCLEOTIDE SEQUENCE [LARGE SCALE GENOMIC DNA]</scope>
</reference>
<comment type="caution">
    <text evidence="1">The sequence shown here is derived from an EMBL/GenBank/DDBJ whole genome shotgun (WGS) entry which is preliminary data.</text>
</comment>
<evidence type="ECO:0000313" key="2">
    <source>
        <dbReference type="Proteomes" id="UP000229401"/>
    </source>
</evidence>
<dbReference type="AlphaFoldDB" id="A0A2M7QJC3"/>
<organism evidence="1 2">
    <name type="scientific">Candidatus Roizmanbacteria bacterium CG_4_10_14_0_8_um_filter_33_9</name>
    <dbReference type="NCBI Taxonomy" id="1974826"/>
    <lineage>
        <taxon>Bacteria</taxon>
        <taxon>Candidatus Roizmaniibacteriota</taxon>
    </lineage>
</organism>
<gene>
    <name evidence="1" type="ORF">COY87_03410</name>
</gene>
<evidence type="ECO:0000313" key="1">
    <source>
        <dbReference type="EMBL" id="PIY71960.1"/>
    </source>
</evidence>